<dbReference type="Proteomes" id="UP001558713">
    <property type="component" value="Unassembled WGS sequence"/>
</dbReference>
<evidence type="ECO:0000259" key="4">
    <source>
        <dbReference type="Pfam" id="PF25043"/>
    </source>
</evidence>
<accession>A0ABD1BWV4</accession>
<evidence type="ECO:0000256" key="1">
    <source>
        <dbReference type="SAM" id="MobiDB-lite"/>
    </source>
</evidence>
<name>A0ABD1BWV4_CARAN</name>
<sequence length="683" mass="78322">MASPPRLLGPPELRDSNSLLHPKPITASGPSDPFMDLSNFNKSTKVNDVSSPQMGHTENGSATYLSTGNPCLDFFFHVVPSTPKESLEQRLQVAWDHDPLTTLKLICNLRGVRGTGKSDKEGFYTAAFWLHNRNPETLAYNLESLSKFGYFKDFPELLYRILQGFEIRSIQRSERCKRENRPRRKKSAETKEERVANAEERNREEKAKASLDRKQKKVSLGEKALLRYSNDRNYRILHERVSDLFADHLKKDLAFLASGKTNKISLAAKWCPSLDSSFDKATLLCESIARKMFPRESFPVYEGIEEAHYAYRVRDRLRKQVLVPLRKTLQLPEVYMGAKNWGTLPYKRVASVAMKTYKELFFKHDKERFLEYLEDARSGKTTIAAGAVFPHEIIQDLDDEDDGQVAELQWKRMVDDLKKKGSLTNCIAISDVSGSMTGTPMEVAVALGLLVSELSEEPWRGKLITFSENPELQSVEGDDLSSKTEFVRKMEWGMNTDFQKVFDLILEVAVEGRLKPEEMIKRVFVFSDMEFDEASSSKNGWETDYQVIVKKFKEKGYGEVVPEIVFWNLRDSRSTPVQERENGVALVSGFSKNLIKLFLDNDGKIDPVLTMEAAISGKEYEKLVVITSKKTKEKRQKRKKTKVESANRSIISCKKLLFFFFFLFLFSISFVFFLFLFCFVLID</sequence>
<feature type="region of interest" description="Disordered" evidence="1">
    <location>
        <begin position="177"/>
        <end position="215"/>
    </location>
</feature>
<dbReference type="PANTHER" id="PTHR31373">
    <property type="entry name" value="OS06G0652100 PROTEIN"/>
    <property type="match status" value="1"/>
</dbReference>
<organism evidence="5 6">
    <name type="scientific">Cardamine amara subsp. amara</name>
    <dbReference type="NCBI Taxonomy" id="228776"/>
    <lineage>
        <taxon>Eukaryota</taxon>
        <taxon>Viridiplantae</taxon>
        <taxon>Streptophyta</taxon>
        <taxon>Embryophyta</taxon>
        <taxon>Tracheophyta</taxon>
        <taxon>Spermatophyta</taxon>
        <taxon>Magnoliopsida</taxon>
        <taxon>eudicotyledons</taxon>
        <taxon>Gunneridae</taxon>
        <taxon>Pentapetalae</taxon>
        <taxon>rosids</taxon>
        <taxon>malvids</taxon>
        <taxon>Brassicales</taxon>
        <taxon>Brassicaceae</taxon>
        <taxon>Cardamineae</taxon>
        <taxon>Cardamine</taxon>
    </lineage>
</organism>
<dbReference type="SUPFAM" id="SSF53300">
    <property type="entry name" value="vWA-like"/>
    <property type="match status" value="1"/>
</dbReference>
<comment type="caution">
    <text evidence="5">The sequence shown here is derived from an EMBL/GenBank/DDBJ whole genome shotgun (WGS) entry which is preliminary data.</text>
</comment>
<evidence type="ECO:0008006" key="7">
    <source>
        <dbReference type="Google" id="ProtNLM"/>
    </source>
</evidence>
<keyword evidence="2" id="KW-0812">Transmembrane</keyword>
<reference evidence="5 6" key="1">
    <citation type="submission" date="2024-04" db="EMBL/GenBank/DDBJ databases">
        <title>Genome assembly C_amara_ONT_v2.</title>
        <authorList>
            <person name="Yant L."/>
            <person name="Moore C."/>
            <person name="Slenker M."/>
        </authorList>
    </citation>
    <scope>NUCLEOTIDE SEQUENCE [LARGE SCALE GENOMIC DNA]</scope>
    <source>
        <tissue evidence="5">Leaf</tissue>
    </source>
</reference>
<dbReference type="InterPro" id="IPR058580">
    <property type="entry name" value="DUF2828"/>
</dbReference>
<keyword evidence="2" id="KW-0472">Membrane</keyword>
<evidence type="ECO:0000313" key="6">
    <source>
        <dbReference type="Proteomes" id="UP001558713"/>
    </source>
</evidence>
<evidence type="ECO:0000313" key="5">
    <source>
        <dbReference type="EMBL" id="KAL1221676.1"/>
    </source>
</evidence>
<dbReference type="Pfam" id="PF25043">
    <property type="entry name" value="DUF7788"/>
    <property type="match status" value="1"/>
</dbReference>
<gene>
    <name evidence="5" type="ORF">V5N11_009186</name>
</gene>
<feature type="domain" description="DUF2828" evidence="3">
    <location>
        <begin position="57"/>
        <end position="423"/>
    </location>
</feature>
<keyword evidence="6" id="KW-1185">Reference proteome</keyword>
<dbReference type="CDD" id="cd00198">
    <property type="entry name" value="vWFA"/>
    <property type="match status" value="1"/>
</dbReference>
<keyword evidence="2" id="KW-1133">Transmembrane helix</keyword>
<feature type="region of interest" description="Disordered" evidence="1">
    <location>
        <begin position="1"/>
        <end position="34"/>
    </location>
</feature>
<proteinExistence type="predicted"/>
<dbReference type="InterPro" id="IPR056690">
    <property type="entry name" value="DUF7788"/>
</dbReference>
<dbReference type="PANTHER" id="PTHR31373:SF17">
    <property type="entry name" value="OS06G0652100 PROTEIN"/>
    <property type="match status" value="1"/>
</dbReference>
<dbReference type="Pfam" id="PF11443">
    <property type="entry name" value="DUF2828"/>
    <property type="match status" value="1"/>
</dbReference>
<dbReference type="InterPro" id="IPR011205">
    <property type="entry name" value="UCP015417_vWA"/>
</dbReference>
<feature type="compositionally biased region" description="Basic and acidic residues" evidence="1">
    <location>
        <begin position="187"/>
        <end position="213"/>
    </location>
</feature>
<dbReference type="AlphaFoldDB" id="A0ABD1BWV4"/>
<dbReference type="Gene3D" id="3.40.50.410">
    <property type="entry name" value="von Willebrand factor, type A domain"/>
    <property type="match status" value="1"/>
</dbReference>
<feature type="domain" description="DUF7788" evidence="4">
    <location>
        <begin position="425"/>
        <end position="633"/>
    </location>
</feature>
<evidence type="ECO:0000256" key="2">
    <source>
        <dbReference type="SAM" id="Phobius"/>
    </source>
</evidence>
<dbReference type="InterPro" id="IPR036465">
    <property type="entry name" value="vWFA_dom_sf"/>
</dbReference>
<protein>
    <recommendedName>
        <fullName evidence="7">DUF2828 domain-containing protein</fullName>
    </recommendedName>
</protein>
<dbReference type="PIRSF" id="PIRSF015417">
    <property type="entry name" value="T31B5_30_vWA"/>
    <property type="match status" value="1"/>
</dbReference>
<dbReference type="EMBL" id="JBANAX010000121">
    <property type="protein sequence ID" value="KAL1221676.1"/>
    <property type="molecule type" value="Genomic_DNA"/>
</dbReference>
<evidence type="ECO:0000259" key="3">
    <source>
        <dbReference type="Pfam" id="PF11443"/>
    </source>
</evidence>
<feature type="transmembrane region" description="Helical" evidence="2">
    <location>
        <begin position="656"/>
        <end position="682"/>
    </location>
</feature>